<feature type="region of interest" description="Disordered" evidence="1">
    <location>
        <begin position="1"/>
        <end position="62"/>
    </location>
</feature>
<reference evidence="2" key="1">
    <citation type="submission" date="2020-05" db="UniProtKB">
        <authorList>
            <consortium name="EnsemblMetazoa"/>
        </authorList>
    </citation>
    <scope>IDENTIFICATION</scope>
    <source>
        <strain evidence="2">MAF</strain>
    </source>
</reference>
<feature type="compositionally biased region" description="Polar residues" evidence="1">
    <location>
        <begin position="322"/>
        <end position="333"/>
    </location>
</feature>
<keyword evidence="3" id="KW-1185">Reference proteome</keyword>
<feature type="region of interest" description="Disordered" evidence="1">
    <location>
        <begin position="218"/>
        <end position="295"/>
    </location>
</feature>
<feature type="compositionally biased region" description="Low complexity" evidence="1">
    <location>
        <begin position="277"/>
        <end position="295"/>
    </location>
</feature>
<evidence type="ECO:0000256" key="1">
    <source>
        <dbReference type="SAM" id="MobiDB-lite"/>
    </source>
</evidence>
<dbReference type="AlphaFoldDB" id="A0A182VNR1"/>
<feature type="region of interest" description="Disordered" evidence="1">
    <location>
        <begin position="176"/>
        <end position="204"/>
    </location>
</feature>
<feature type="compositionally biased region" description="Polar residues" evidence="1">
    <location>
        <begin position="417"/>
        <end position="432"/>
    </location>
</feature>
<dbReference type="VEuPathDB" id="VectorBase:AMEM018095"/>
<feature type="compositionally biased region" description="Polar residues" evidence="1">
    <location>
        <begin position="247"/>
        <end position="276"/>
    </location>
</feature>
<feature type="compositionally biased region" description="Polar residues" evidence="1">
    <location>
        <begin position="527"/>
        <end position="537"/>
    </location>
</feature>
<proteinExistence type="predicted"/>
<name>A0A182VNR1_ANOME</name>
<accession>A0A182VNR1</accession>
<dbReference type="VEuPathDB" id="VectorBase:AMEM21_009317"/>
<evidence type="ECO:0000313" key="2">
    <source>
        <dbReference type="EnsemblMetazoa" id="AMEM018095-PA"/>
    </source>
</evidence>
<feature type="region of interest" description="Disordered" evidence="1">
    <location>
        <begin position="319"/>
        <end position="393"/>
    </location>
</feature>
<feature type="region of interest" description="Disordered" evidence="1">
    <location>
        <begin position="417"/>
        <end position="471"/>
    </location>
</feature>
<feature type="compositionally biased region" description="Basic and acidic residues" evidence="1">
    <location>
        <begin position="435"/>
        <end position="446"/>
    </location>
</feature>
<feature type="region of interest" description="Disordered" evidence="1">
    <location>
        <begin position="489"/>
        <end position="559"/>
    </location>
</feature>
<dbReference type="EnsemblMetazoa" id="AMEM018095-RA">
    <property type="protein sequence ID" value="AMEM018095-PA"/>
    <property type="gene ID" value="AMEM018095"/>
</dbReference>
<feature type="compositionally biased region" description="Polar residues" evidence="1">
    <location>
        <begin position="26"/>
        <end position="55"/>
    </location>
</feature>
<evidence type="ECO:0000313" key="3">
    <source>
        <dbReference type="Proteomes" id="UP000075903"/>
    </source>
</evidence>
<sequence>MPLPLKEVKRDRPNTKADNHEHRQMTQEYVTVSMANPSRQGSTTVTDTAQNSQPVQRHVNGIDPQDANLVLSTLRHQRDLFSGPLGIPDVTTRVGSVIHAFETMARQRQTLGGRESYRADKPYDTMATGAGSSKYRSHRSNVKRIGDANRHKIILPSPNVSPSSSAETGLLYHDDDYRKSSFGKQSNLPQQQHHHQHQQLFQRRNPPSNINTLLLARTQQPGGTSGNRTGRGLWSLFGGGASHHNPSKPSTNDHANTTAAGYSSSRNNPNVFFNANSSTSPTERTAAEASSATPATVASIAPVPMSTATASNATGTMRYYNHDNNANSANRRSVPSHYDARDGLADGAATGGQDGDGQDDHRSTGGTAYRRNKGDTGIANEGDNEATDNHVSGDKFLRGSTVSQSFIKNVRIIGKKSSSYDVSGASHANNGSAGLRKDGKQRDDPGRSSSRRASAVLGDGAGTSSSSNGFKHRGSLMVAAAAKHFTKRNRAPQPVAAGSATVAPADTDELTGTLRPKPPEDAAINNGAGNITPNETGSTKRTDGPPAVKARTPSGTANKRLLLFQPRTIDRAEI</sequence>
<feature type="compositionally biased region" description="Basic and acidic residues" evidence="1">
    <location>
        <begin position="1"/>
        <end position="25"/>
    </location>
</feature>
<protein>
    <submittedName>
        <fullName evidence="2">Uncharacterized protein</fullName>
    </submittedName>
</protein>
<organism evidence="2 3">
    <name type="scientific">Anopheles merus</name>
    <name type="common">Mosquito</name>
    <dbReference type="NCBI Taxonomy" id="30066"/>
    <lineage>
        <taxon>Eukaryota</taxon>
        <taxon>Metazoa</taxon>
        <taxon>Ecdysozoa</taxon>
        <taxon>Arthropoda</taxon>
        <taxon>Hexapoda</taxon>
        <taxon>Insecta</taxon>
        <taxon>Pterygota</taxon>
        <taxon>Neoptera</taxon>
        <taxon>Endopterygota</taxon>
        <taxon>Diptera</taxon>
        <taxon>Nematocera</taxon>
        <taxon>Culicoidea</taxon>
        <taxon>Culicidae</taxon>
        <taxon>Anophelinae</taxon>
        <taxon>Anopheles</taxon>
    </lineage>
</organism>
<dbReference type="Proteomes" id="UP000075903">
    <property type="component" value="Unassembled WGS sequence"/>
</dbReference>
<feature type="compositionally biased region" description="Polar residues" evidence="1">
    <location>
        <begin position="218"/>
        <end position="228"/>
    </location>
</feature>
<feature type="region of interest" description="Disordered" evidence="1">
    <location>
        <begin position="119"/>
        <end position="138"/>
    </location>
</feature>